<name>A0A1F7X2H4_9BACT</name>
<dbReference type="EMBL" id="MGFQ01000024">
    <property type="protein sequence ID" value="OGM09282.1"/>
    <property type="molecule type" value="Genomic_DNA"/>
</dbReference>
<dbReference type="AlphaFoldDB" id="A0A1F7X2H4"/>
<evidence type="ECO:0000313" key="1">
    <source>
        <dbReference type="EMBL" id="OGM09282.1"/>
    </source>
</evidence>
<accession>A0A1F7X2H4</accession>
<sequence length="102" mass="11472">MAFEKIDPKYQKLVDILGLAYERAAVGKGHQHHSHGESFEEQWIVRGTKVFGIGGPLFQSGKKLEQAMKMDKEKYPVNDIINELLDVINYSAAGVLSLLEQK</sequence>
<organism evidence="1 2">
    <name type="scientific">Candidatus Woesebacteria bacterium RBG_13_36_22</name>
    <dbReference type="NCBI Taxonomy" id="1802478"/>
    <lineage>
        <taxon>Bacteria</taxon>
        <taxon>Candidatus Woeseibacteriota</taxon>
    </lineage>
</organism>
<evidence type="ECO:0008006" key="3">
    <source>
        <dbReference type="Google" id="ProtNLM"/>
    </source>
</evidence>
<gene>
    <name evidence="1" type="ORF">A2Z67_05065</name>
</gene>
<comment type="caution">
    <text evidence="1">The sequence shown here is derived from an EMBL/GenBank/DDBJ whole genome shotgun (WGS) entry which is preliminary data.</text>
</comment>
<proteinExistence type="predicted"/>
<dbReference type="Proteomes" id="UP000176939">
    <property type="component" value="Unassembled WGS sequence"/>
</dbReference>
<evidence type="ECO:0000313" key="2">
    <source>
        <dbReference type="Proteomes" id="UP000176939"/>
    </source>
</evidence>
<reference evidence="1 2" key="1">
    <citation type="journal article" date="2016" name="Nat. Commun.">
        <title>Thousands of microbial genomes shed light on interconnected biogeochemical processes in an aquifer system.</title>
        <authorList>
            <person name="Anantharaman K."/>
            <person name="Brown C.T."/>
            <person name="Hug L.A."/>
            <person name="Sharon I."/>
            <person name="Castelle C.J."/>
            <person name="Probst A.J."/>
            <person name="Thomas B.C."/>
            <person name="Singh A."/>
            <person name="Wilkins M.J."/>
            <person name="Karaoz U."/>
            <person name="Brodie E.L."/>
            <person name="Williams K.H."/>
            <person name="Hubbard S.S."/>
            <person name="Banfield J.F."/>
        </authorList>
    </citation>
    <scope>NUCLEOTIDE SEQUENCE [LARGE SCALE GENOMIC DNA]</scope>
</reference>
<protein>
    <recommendedName>
        <fullName evidence="3">Nucleotide modification associated domain-containing protein</fullName>
    </recommendedName>
</protein>